<evidence type="ECO:0000313" key="5">
    <source>
        <dbReference type="Proteomes" id="UP000199317"/>
    </source>
</evidence>
<dbReference type="Proteomes" id="UP000199317">
    <property type="component" value="Unassembled WGS sequence"/>
</dbReference>
<dbReference type="InterPro" id="IPR015797">
    <property type="entry name" value="NUDIX_hydrolase-like_dom_sf"/>
</dbReference>
<dbReference type="InterPro" id="IPR020084">
    <property type="entry name" value="NUDIX_hydrolase_CS"/>
</dbReference>
<dbReference type="RefSeq" id="WP_092832783.1">
    <property type="nucleotide sequence ID" value="NZ_CP028290.1"/>
</dbReference>
<dbReference type="Pfam" id="PF00293">
    <property type="entry name" value="NUDIX"/>
    <property type="match status" value="1"/>
</dbReference>
<dbReference type="PROSITE" id="PS00893">
    <property type="entry name" value="NUDIX_BOX"/>
    <property type="match status" value="1"/>
</dbReference>
<dbReference type="Gene3D" id="3.90.79.10">
    <property type="entry name" value="Nucleoside Triphosphate Pyrophosphohydrolase"/>
    <property type="match status" value="1"/>
</dbReference>
<dbReference type="Pfam" id="PF14803">
    <property type="entry name" value="Zn_ribbon_Nudix"/>
    <property type="match status" value="1"/>
</dbReference>
<dbReference type="SUPFAM" id="SSF55811">
    <property type="entry name" value="Nudix"/>
    <property type="match status" value="1"/>
</dbReference>
<evidence type="ECO:0000313" key="4">
    <source>
        <dbReference type="EMBL" id="SDO92877.1"/>
    </source>
</evidence>
<keyword evidence="2" id="KW-0378">Hydrolase</keyword>
<dbReference type="OrthoDB" id="9791656at2"/>
<evidence type="ECO:0000256" key="1">
    <source>
        <dbReference type="ARBA" id="ARBA00001946"/>
    </source>
</evidence>
<proteinExistence type="predicted"/>
<dbReference type="PROSITE" id="PS51462">
    <property type="entry name" value="NUDIX"/>
    <property type="match status" value="1"/>
</dbReference>
<dbReference type="GO" id="GO:0016787">
    <property type="term" value="F:hydrolase activity"/>
    <property type="evidence" value="ECO:0007669"/>
    <property type="project" value="UniProtKB-KW"/>
</dbReference>
<reference evidence="5" key="1">
    <citation type="submission" date="2016-10" db="EMBL/GenBank/DDBJ databases">
        <authorList>
            <person name="Varghese N."/>
            <person name="Submissions S."/>
        </authorList>
    </citation>
    <scope>NUCLEOTIDE SEQUENCE [LARGE SCALE GENOMIC DNA]</scope>
    <source>
        <strain evidence="5">DSM 17101</strain>
    </source>
</reference>
<name>A0A1H0NJC4_9BURK</name>
<feature type="domain" description="Nudix hydrolase" evidence="3">
    <location>
        <begin position="40"/>
        <end position="162"/>
    </location>
</feature>
<dbReference type="EMBL" id="FNJL01000005">
    <property type="protein sequence ID" value="SDO92877.1"/>
    <property type="molecule type" value="Genomic_DNA"/>
</dbReference>
<evidence type="ECO:0000256" key="2">
    <source>
        <dbReference type="ARBA" id="ARBA00022801"/>
    </source>
</evidence>
<dbReference type="PANTHER" id="PTHR43222">
    <property type="entry name" value="NUDIX HYDROLASE 23"/>
    <property type="match status" value="1"/>
</dbReference>
<sequence>MHSEPRFCTQCATPLAWVTALEDGGERQRLRCPACGWTHWNNPTPVLAAVVELDGRVLLARNAAWEHKAFALITGFMEAGETPQEGIVREVKEETNLDVSELSLIGVYDFQRMNQVIVAYHAVAHGTVRLSPELVDYRLIAPENLRCWPAGTGQALADWLRGLGIEPTFMEWPGQRSEAPVTAPAPILSVTADAASDPAAGVARPGPL</sequence>
<organism evidence="4 5">
    <name type="scientific">Paracidovorax cattleyae</name>
    <dbReference type="NCBI Taxonomy" id="80868"/>
    <lineage>
        <taxon>Bacteria</taxon>
        <taxon>Pseudomonadati</taxon>
        <taxon>Pseudomonadota</taxon>
        <taxon>Betaproteobacteria</taxon>
        <taxon>Burkholderiales</taxon>
        <taxon>Comamonadaceae</taxon>
        <taxon>Paracidovorax</taxon>
    </lineage>
</organism>
<accession>A0A1H0NJC4</accession>
<protein>
    <submittedName>
        <fullName evidence="4">NUDIX domain-containing protein</fullName>
    </submittedName>
</protein>
<dbReference type="InterPro" id="IPR029401">
    <property type="entry name" value="Nudix_N"/>
</dbReference>
<dbReference type="InterPro" id="IPR000086">
    <property type="entry name" value="NUDIX_hydrolase_dom"/>
</dbReference>
<dbReference type="PANTHER" id="PTHR43222:SF2">
    <property type="entry name" value="NUDIX HYDROLASE 23, CHLOROPLASTIC"/>
    <property type="match status" value="1"/>
</dbReference>
<dbReference type="AlphaFoldDB" id="A0A1H0NJC4"/>
<comment type="cofactor">
    <cofactor evidence="1">
        <name>Mg(2+)</name>
        <dbReference type="ChEBI" id="CHEBI:18420"/>
    </cofactor>
</comment>
<keyword evidence="5" id="KW-1185">Reference proteome</keyword>
<gene>
    <name evidence="4" type="ORF">SAMN04489708_10544</name>
</gene>
<evidence type="ECO:0000259" key="3">
    <source>
        <dbReference type="PROSITE" id="PS51462"/>
    </source>
</evidence>